<dbReference type="InterPro" id="IPR050709">
    <property type="entry name" value="Biotin_Carboxyl_Carrier/Decarb"/>
</dbReference>
<evidence type="ECO:0000256" key="1">
    <source>
        <dbReference type="ARBA" id="ARBA00023267"/>
    </source>
</evidence>
<dbReference type="PROSITE" id="PS50968">
    <property type="entry name" value="BIOTINYL_LIPOYL"/>
    <property type="match status" value="1"/>
</dbReference>
<keyword evidence="1" id="KW-0092">Biotin</keyword>
<dbReference type="PANTHER" id="PTHR45266">
    <property type="entry name" value="OXALOACETATE DECARBOXYLASE ALPHA CHAIN"/>
    <property type="match status" value="1"/>
</dbReference>
<dbReference type="EMBL" id="PEBX01000026">
    <property type="protein sequence ID" value="PTQ56493.1"/>
    <property type="molecule type" value="Genomic_DNA"/>
</dbReference>
<feature type="domain" description="Lipoyl-binding" evidence="2">
    <location>
        <begin position="1"/>
        <end position="69"/>
    </location>
</feature>
<dbReference type="InterPro" id="IPR000089">
    <property type="entry name" value="Biotin_lipoyl"/>
</dbReference>
<reference evidence="4" key="1">
    <citation type="journal article" date="2018" name="Sci. Rep.">
        <title>Lignite coal burning seam in the remote Altai Mountains harbors a hydrogen-driven thermophilic microbial community.</title>
        <authorList>
            <person name="Kadnikov V.V."/>
            <person name="Mardanov A.V."/>
            <person name="Ivasenko D.A."/>
            <person name="Antsiferov D.V."/>
            <person name="Beletsky A.V."/>
            <person name="Karnachuk O.V."/>
            <person name="Ravin N.V."/>
        </authorList>
    </citation>
    <scope>NUCLEOTIDE SEQUENCE [LARGE SCALE GENOMIC DNA]</scope>
</reference>
<evidence type="ECO:0000313" key="3">
    <source>
        <dbReference type="EMBL" id="PTQ56493.1"/>
    </source>
</evidence>
<dbReference type="PANTHER" id="PTHR45266:SF3">
    <property type="entry name" value="OXALOACETATE DECARBOXYLASE ALPHA CHAIN"/>
    <property type="match status" value="1"/>
</dbReference>
<protein>
    <submittedName>
        <fullName evidence="3">Biotin carboxyl carrier protein of methylcrotonyl-CoA carboxylase</fullName>
    </submittedName>
</protein>
<accession>A0A2R6Y1E3</accession>
<sequence length="72" mass="7885">MDVQAQMAGTVFRILVEAGQTVNAGEDVVILESMKMEIPHSTPVGGIVREIYVQEGDFIDEGQKLVRIEAQP</sequence>
<organism evidence="3 4">
    <name type="scientific">Candidatus Carbonibacillus altaicus</name>
    <dbReference type="NCBI Taxonomy" id="2163959"/>
    <lineage>
        <taxon>Bacteria</taxon>
        <taxon>Bacillati</taxon>
        <taxon>Bacillota</taxon>
        <taxon>Bacilli</taxon>
        <taxon>Bacillales</taxon>
        <taxon>Candidatus Carbonibacillus</taxon>
    </lineage>
</organism>
<dbReference type="FunFam" id="2.40.50.100:FF:000003">
    <property type="entry name" value="Acetyl-CoA carboxylase biotin carboxyl carrier protein"/>
    <property type="match status" value="1"/>
</dbReference>
<dbReference type="Gene3D" id="2.40.50.100">
    <property type="match status" value="1"/>
</dbReference>
<evidence type="ECO:0000259" key="2">
    <source>
        <dbReference type="PROSITE" id="PS50968"/>
    </source>
</evidence>
<proteinExistence type="predicted"/>
<name>A0A2R6Y1E3_9BACL</name>
<dbReference type="Proteomes" id="UP000244338">
    <property type="component" value="Unassembled WGS sequence"/>
</dbReference>
<dbReference type="Pfam" id="PF00364">
    <property type="entry name" value="Biotin_lipoyl"/>
    <property type="match status" value="1"/>
</dbReference>
<dbReference type="InterPro" id="IPR011053">
    <property type="entry name" value="Single_hybrid_motif"/>
</dbReference>
<comment type="caution">
    <text evidence="3">The sequence shown here is derived from an EMBL/GenBank/DDBJ whole genome shotgun (WGS) entry which is preliminary data.</text>
</comment>
<evidence type="ECO:0000313" key="4">
    <source>
        <dbReference type="Proteomes" id="UP000244338"/>
    </source>
</evidence>
<dbReference type="SUPFAM" id="SSF51230">
    <property type="entry name" value="Single hybrid motif"/>
    <property type="match status" value="1"/>
</dbReference>
<dbReference type="CDD" id="cd06850">
    <property type="entry name" value="biotinyl_domain"/>
    <property type="match status" value="1"/>
</dbReference>
<gene>
    <name evidence="3" type="ORF">BSOLF_0128</name>
</gene>
<dbReference type="AlphaFoldDB" id="A0A2R6Y1E3"/>